<dbReference type="AlphaFoldDB" id="Q54JS7"/>
<protein>
    <recommendedName>
        <fullName evidence="6">EamA domain-containing protein</fullName>
    </recommendedName>
</protein>
<feature type="compositionally biased region" description="Basic and acidic residues" evidence="1">
    <location>
        <begin position="76"/>
        <end position="86"/>
    </location>
</feature>
<evidence type="ECO:0000256" key="2">
    <source>
        <dbReference type="SAM" id="Phobius"/>
    </source>
</evidence>
<evidence type="ECO:0000256" key="1">
    <source>
        <dbReference type="SAM" id="MobiDB-lite"/>
    </source>
</evidence>
<dbReference type="InParanoid" id="Q54JS7"/>
<dbReference type="VEuPathDB" id="AmoebaDB:DDB_G0287813"/>
<feature type="transmembrane region" description="Helical" evidence="2">
    <location>
        <begin position="275"/>
        <end position="295"/>
    </location>
</feature>
<accession>Q54JS7</accession>
<comment type="caution">
    <text evidence="4">The sequence shown here is derived from an EMBL/GenBank/DDBJ whole genome shotgun (WGS) entry which is preliminary data.</text>
</comment>
<evidence type="ECO:0000313" key="4">
    <source>
        <dbReference type="EMBL" id="EAL63553.1"/>
    </source>
</evidence>
<feature type="transmembrane region" description="Helical" evidence="2">
    <location>
        <begin position="180"/>
        <end position="199"/>
    </location>
</feature>
<feature type="compositionally biased region" description="Low complexity" evidence="1">
    <location>
        <begin position="58"/>
        <end position="70"/>
    </location>
</feature>
<feature type="transmembrane region" description="Helical" evidence="2">
    <location>
        <begin position="141"/>
        <end position="160"/>
    </location>
</feature>
<feature type="transmembrane region" description="Helical" evidence="2">
    <location>
        <begin position="315"/>
        <end position="337"/>
    </location>
</feature>
<feature type="transmembrane region" description="Helical" evidence="2">
    <location>
        <begin position="243"/>
        <end position="263"/>
    </location>
</feature>
<dbReference type="Proteomes" id="UP000002195">
    <property type="component" value="Unassembled WGS sequence"/>
</dbReference>
<keyword evidence="2" id="KW-0472">Membrane</keyword>
<dbReference type="RefSeq" id="XP_637075.1">
    <property type="nucleotide sequence ID" value="XM_631983.1"/>
</dbReference>
<dbReference type="dictyBase" id="DDB_G0287813"/>
<gene>
    <name evidence="4" type="ORF">DDB_G0287813</name>
</gene>
<feature type="transmembrane region" description="Helical" evidence="2">
    <location>
        <begin position="349"/>
        <end position="366"/>
    </location>
</feature>
<feature type="region of interest" description="Disordered" evidence="1">
    <location>
        <begin position="58"/>
        <end position="86"/>
    </location>
</feature>
<dbReference type="OMA" id="VSFCTNE"/>
<dbReference type="PaxDb" id="44689-DDB0187654"/>
<feature type="transmembrane region" description="Helical" evidence="2">
    <location>
        <begin position="205"/>
        <end position="223"/>
    </location>
</feature>
<dbReference type="KEGG" id="ddi:DDB_G0287813"/>
<evidence type="ECO:0008006" key="6">
    <source>
        <dbReference type="Google" id="ProtNLM"/>
    </source>
</evidence>
<dbReference type="GeneID" id="8626330"/>
<organism evidence="4 5">
    <name type="scientific">Dictyostelium discoideum</name>
    <name type="common">Social amoeba</name>
    <dbReference type="NCBI Taxonomy" id="44689"/>
    <lineage>
        <taxon>Eukaryota</taxon>
        <taxon>Amoebozoa</taxon>
        <taxon>Evosea</taxon>
        <taxon>Eumycetozoa</taxon>
        <taxon>Dictyostelia</taxon>
        <taxon>Dictyosteliales</taxon>
        <taxon>Dictyosteliaceae</taxon>
        <taxon>Dictyostelium</taxon>
    </lineage>
</organism>
<keyword evidence="2" id="KW-1133">Transmembrane helix</keyword>
<dbReference type="FunCoup" id="Q54JS7">
    <property type="interactions" value="1"/>
</dbReference>
<name>Q54JS7_DICDI</name>
<dbReference type="HOGENOM" id="CLU_702895_0_0_1"/>
<sequence length="393" mass="43446">MDLLWLLPLIIGAILWAGCDVISDGVIGEDHEEGIEEKSKKDIDLKTIEIASSSSTISTLSSSSSSSSSSNNQHHHGSEQSSDKLTGEQDSIVSAIVMFFLVILVHMAMGNELLYDYYESYLVNGGFTAENSLERIKPSTITLAALIGGAFQCGSLIYLLKAFETSSSTIIVPMMQLNSIIILPLSIILSILSYYFPILVTFHKIITPTHLFAFVLIFVGSFYPSLEGDFSQLSKMSFWRQKAVKYVLISDFLIAIYYLIVSFCTNETGAMSSKSFLVISTYGSCMTFALLIAFVKTFRRSALTLVNVKRKYVYLSSAGEILSLSGYFFVSISYHLYYNSGIVSAAEGALNQFFNLIVAILLKKFINFGRDVKRVKEKVFSCLIVTVGLLLTT</sequence>
<proteinExistence type="predicted"/>
<feature type="signal peptide" evidence="3">
    <location>
        <begin position="1"/>
        <end position="21"/>
    </location>
</feature>
<reference evidence="4 5" key="1">
    <citation type="journal article" date="2005" name="Nature">
        <title>The genome of the social amoeba Dictyostelium discoideum.</title>
        <authorList>
            <consortium name="The Dictyostelium discoideum Sequencing Consortium"/>
            <person name="Eichinger L."/>
            <person name="Pachebat J.A."/>
            <person name="Glockner G."/>
            <person name="Rajandream M.A."/>
            <person name="Sucgang R."/>
            <person name="Berriman M."/>
            <person name="Song J."/>
            <person name="Olsen R."/>
            <person name="Szafranski K."/>
            <person name="Xu Q."/>
            <person name="Tunggal B."/>
            <person name="Kummerfeld S."/>
            <person name="Madera M."/>
            <person name="Konfortov B.A."/>
            <person name="Rivero F."/>
            <person name="Bankier A.T."/>
            <person name="Lehmann R."/>
            <person name="Hamlin N."/>
            <person name="Davies R."/>
            <person name="Gaudet P."/>
            <person name="Fey P."/>
            <person name="Pilcher K."/>
            <person name="Chen G."/>
            <person name="Saunders D."/>
            <person name="Sodergren E."/>
            <person name="Davis P."/>
            <person name="Kerhornou A."/>
            <person name="Nie X."/>
            <person name="Hall N."/>
            <person name="Anjard C."/>
            <person name="Hemphill L."/>
            <person name="Bason N."/>
            <person name="Farbrother P."/>
            <person name="Desany B."/>
            <person name="Just E."/>
            <person name="Morio T."/>
            <person name="Rost R."/>
            <person name="Churcher C."/>
            <person name="Cooper J."/>
            <person name="Haydock S."/>
            <person name="van Driessche N."/>
            <person name="Cronin A."/>
            <person name="Goodhead I."/>
            <person name="Muzny D."/>
            <person name="Mourier T."/>
            <person name="Pain A."/>
            <person name="Lu M."/>
            <person name="Harper D."/>
            <person name="Lindsay R."/>
            <person name="Hauser H."/>
            <person name="James K."/>
            <person name="Quiles M."/>
            <person name="Madan Babu M."/>
            <person name="Saito T."/>
            <person name="Buchrieser C."/>
            <person name="Wardroper A."/>
            <person name="Felder M."/>
            <person name="Thangavelu M."/>
            <person name="Johnson D."/>
            <person name="Knights A."/>
            <person name="Loulseged H."/>
            <person name="Mungall K."/>
            <person name="Oliver K."/>
            <person name="Price C."/>
            <person name="Quail M.A."/>
            <person name="Urushihara H."/>
            <person name="Hernandez J."/>
            <person name="Rabbinowitsch E."/>
            <person name="Steffen D."/>
            <person name="Sanders M."/>
            <person name="Ma J."/>
            <person name="Kohara Y."/>
            <person name="Sharp S."/>
            <person name="Simmonds M."/>
            <person name="Spiegler S."/>
            <person name="Tivey A."/>
            <person name="Sugano S."/>
            <person name="White B."/>
            <person name="Walker D."/>
            <person name="Woodward J."/>
            <person name="Winckler T."/>
            <person name="Tanaka Y."/>
            <person name="Shaulsky G."/>
            <person name="Schleicher M."/>
            <person name="Weinstock G."/>
            <person name="Rosenthal A."/>
            <person name="Cox E.C."/>
            <person name="Chisholm R.L."/>
            <person name="Gibbs R."/>
            <person name="Loomis W.F."/>
            <person name="Platzer M."/>
            <person name="Kay R.R."/>
            <person name="Williams J."/>
            <person name="Dear P.H."/>
            <person name="Noegel A.A."/>
            <person name="Barrell B."/>
            <person name="Kuspa A."/>
        </authorList>
    </citation>
    <scope>NUCLEOTIDE SEQUENCE [LARGE SCALE GENOMIC DNA]</scope>
    <source>
        <strain evidence="4 5">AX4</strain>
    </source>
</reference>
<feature type="chain" id="PRO_5004249103" description="EamA domain-containing protein" evidence="3">
    <location>
        <begin position="22"/>
        <end position="393"/>
    </location>
</feature>
<evidence type="ECO:0000313" key="5">
    <source>
        <dbReference type="Proteomes" id="UP000002195"/>
    </source>
</evidence>
<evidence type="ECO:0000256" key="3">
    <source>
        <dbReference type="SAM" id="SignalP"/>
    </source>
</evidence>
<keyword evidence="2" id="KW-0812">Transmembrane</keyword>
<feature type="transmembrane region" description="Helical" evidence="2">
    <location>
        <begin position="91"/>
        <end position="109"/>
    </location>
</feature>
<keyword evidence="3" id="KW-0732">Signal</keyword>
<dbReference type="EMBL" id="AAFI02000104">
    <property type="protein sequence ID" value="EAL63553.1"/>
    <property type="molecule type" value="Genomic_DNA"/>
</dbReference>
<keyword evidence="5" id="KW-1185">Reference proteome</keyword>
<dbReference type="eggNOG" id="ENOG502SCDF">
    <property type="taxonomic scope" value="Eukaryota"/>
</dbReference>